<evidence type="ECO:0000256" key="1">
    <source>
        <dbReference type="SAM" id="Phobius"/>
    </source>
</evidence>
<gene>
    <name evidence="2" type="ORF">WG925_12875</name>
</gene>
<reference evidence="2 3" key="1">
    <citation type="submission" date="2024-03" db="EMBL/GenBank/DDBJ databases">
        <title>Draft genome sequence of Pseudonocardia carboxydivorans JCM 14827.</title>
        <authorList>
            <person name="Duangmal K."/>
        </authorList>
    </citation>
    <scope>NUCLEOTIDE SEQUENCE [LARGE SCALE GENOMIC DNA]</scope>
    <source>
        <strain evidence="2 3">JCM 14827</strain>
    </source>
</reference>
<sequence>MSAPRTPGPGALSPQASPELADELTRIAWRVDRWIDPGPASVVAGAGVAAVVAALLMPWSTRGAGWEVLVGRAAMGPLPWLFTVVAVVAVGVSVLALLTRFWPLAWTAATVTGVGAVTGLWAVWSRQTAVTGTDDIGPGLIVTVLGVLVLFGTWARTVVACGPRAPHGPPA</sequence>
<comment type="caution">
    <text evidence="2">The sequence shown here is derived from an EMBL/GenBank/DDBJ whole genome shotgun (WGS) entry which is preliminary data.</text>
</comment>
<feature type="transmembrane region" description="Helical" evidence="1">
    <location>
        <begin position="105"/>
        <end position="124"/>
    </location>
</feature>
<keyword evidence="1" id="KW-0812">Transmembrane</keyword>
<proteinExistence type="predicted"/>
<keyword evidence="1" id="KW-1133">Transmembrane helix</keyword>
<accession>A0ABU9ADZ4</accession>
<feature type="transmembrane region" description="Helical" evidence="1">
    <location>
        <begin position="80"/>
        <end position="98"/>
    </location>
</feature>
<evidence type="ECO:0000313" key="2">
    <source>
        <dbReference type="EMBL" id="MEK6464634.1"/>
    </source>
</evidence>
<dbReference type="EMBL" id="JBBPIX010000005">
    <property type="protein sequence ID" value="MEK6464634.1"/>
    <property type="molecule type" value="Genomic_DNA"/>
</dbReference>
<evidence type="ECO:0000313" key="3">
    <source>
        <dbReference type="Proteomes" id="UP001367513"/>
    </source>
</evidence>
<keyword evidence="3" id="KW-1185">Reference proteome</keyword>
<keyword evidence="1" id="KW-0472">Membrane</keyword>
<feature type="transmembrane region" description="Helical" evidence="1">
    <location>
        <begin position="136"/>
        <end position="155"/>
    </location>
</feature>
<dbReference type="Proteomes" id="UP001367513">
    <property type="component" value="Unassembled WGS sequence"/>
</dbReference>
<organism evidence="2 3">
    <name type="scientific">Pseudonocardia alni subsp. carboxydivorans</name>
    <dbReference type="NCBI Taxonomy" id="415010"/>
    <lineage>
        <taxon>Bacteria</taxon>
        <taxon>Bacillati</taxon>
        <taxon>Actinomycetota</taxon>
        <taxon>Actinomycetes</taxon>
        <taxon>Pseudonocardiales</taxon>
        <taxon>Pseudonocardiaceae</taxon>
        <taxon>Pseudonocardia</taxon>
    </lineage>
</organism>
<name>A0ABU9ADZ4_PSEA5</name>
<dbReference type="RefSeq" id="WP_346106103.1">
    <property type="nucleotide sequence ID" value="NZ_BAAAOD010000052.1"/>
</dbReference>
<protein>
    <submittedName>
        <fullName evidence="2">Uncharacterized protein</fullName>
    </submittedName>
</protein>
<feature type="transmembrane region" description="Helical" evidence="1">
    <location>
        <begin position="40"/>
        <end position="60"/>
    </location>
</feature>